<comment type="caution">
    <text evidence="3">The sequence shown here is derived from an EMBL/GenBank/DDBJ whole genome shotgun (WGS) entry which is preliminary data.</text>
</comment>
<organism evidence="3 4">
    <name type="scientific">Falsibacillus pallidus</name>
    <dbReference type="NCBI Taxonomy" id="493781"/>
    <lineage>
        <taxon>Bacteria</taxon>
        <taxon>Bacillati</taxon>
        <taxon>Bacillota</taxon>
        <taxon>Bacilli</taxon>
        <taxon>Bacillales</taxon>
        <taxon>Bacillaceae</taxon>
        <taxon>Falsibacillus</taxon>
    </lineage>
</organism>
<evidence type="ECO:0008006" key="5">
    <source>
        <dbReference type="Google" id="ProtNLM"/>
    </source>
</evidence>
<evidence type="ECO:0000256" key="1">
    <source>
        <dbReference type="SAM" id="MobiDB-lite"/>
    </source>
</evidence>
<sequence length="216" mass="24091">MKIYVVLSLLCLSCGILSACNTSSTTENQSESNGNGVVVEKNSNIEKDKAEEEASSENPSAPAADTPKVETKIITVSREGMEEKVHAQLYKSHAQPINFFVFDGYNVKMGAENQDFISFTSNDRSYMTLKKLSSAEFAAFESNLDKDKTLRKNIMSYDGLEKAFVYFSEPEDGVSISTILFPGEGDRPNLLAVIHNPLEMENYDMYYEMLKTVVNQ</sequence>
<evidence type="ECO:0000313" key="4">
    <source>
        <dbReference type="Proteomes" id="UP000255326"/>
    </source>
</evidence>
<feature type="region of interest" description="Disordered" evidence="1">
    <location>
        <begin position="47"/>
        <end position="69"/>
    </location>
</feature>
<dbReference type="EMBL" id="QQAY01000002">
    <property type="protein sequence ID" value="RDI45568.1"/>
    <property type="molecule type" value="Genomic_DNA"/>
</dbReference>
<reference evidence="3 4" key="1">
    <citation type="submission" date="2018-07" db="EMBL/GenBank/DDBJ databases">
        <title>Genomic Encyclopedia of Type Strains, Phase IV (KMG-IV): sequencing the most valuable type-strain genomes for metagenomic binning, comparative biology and taxonomic classification.</title>
        <authorList>
            <person name="Goeker M."/>
        </authorList>
    </citation>
    <scope>NUCLEOTIDE SEQUENCE [LARGE SCALE GENOMIC DNA]</scope>
    <source>
        <strain evidence="3 4">DSM 25281</strain>
    </source>
</reference>
<evidence type="ECO:0000256" key="2">
    <source>
        <dbReference type="SAM" id="SignalP"/>
    </source>
</evidence>
<keyword evidence="2" id="KW-0732">Signal</keyword>
<accession>A0A370GPA8</accession>
<evidence type="ECO:0000313" key="3">
    <source>
        <dbReference type="EMBL" id="RDI45568.1"/>
    </source>
</evidence>
<dbReference type="AlphaFoldDB" id="A0A370GPA8"/>
<proteinExistence type="predicted"/>
<feature type="signal peptide" evidence="2">
    <location>
        <begin position="1"/>
        <end position="19"/>
    </location>
</feature>
<feature type="chain" id="PRO_5038664053" description="Lipoprotein" evidence="2">
    <location>
        <begin position="20"/>
        <end position="216"/>
    </location>
</feature>
<dbReference type="RefSeq" id="WP_114744415.1">
    <property type="nucleotide sequence ID" value="NZ_QQAY01000002.1"/>
</dbReference>
<dbReference type="PROSITE" id="PS51257">
    <property type="entry name" value="PROKAR_LIPOPROTEIN"/>
    <property type="match status" value="1"/>
</dbReference>
<keyword evidence="4" id="KW-1185">Reference proteome</keyword>
<dbReference type="Proteomes" id="UP000255326">
    <property type="component" value="Unassembled WGS sequence"/>
</dbReference>
<protein>
    <recommendedName>
        <fullName evidence="5">Lipoprotein</fullName>
    </recommendedName>
</protein>
<name>A0A370GPA8_9BACI</name>
<gene>
    <name evidence="3" type="ORF">DFR59_102196</name>
</gene>